<keyword evidence="3" id="KW-1185">Reference proteome</keyword>
<organism evidence="2 3">
    <name type="scientific">Marinobacter nitratireducens</name>
    <dbReference type="NCBI Taxonomy" id="1137280"/>
    <lineage>
        <taxon>Bacteria</taxon>
        <taxon>Pseudomonadati</taxon>
        <taxon>Pseudomonadota</taxon>
        <taxon>Gammaproteobacteria</taxon>
        <taxon>Pseudomonadales</taxon>
        <taxon>Marinobacteraceae</taxon>
        <taxon>Marinobacter</taxon>
    </lineage>
</organism>
<reference evidence="2 3" key="1">
    <citation type="submission" date="2012-12" db="EMBL/GenBank/DDBJ databases">
        <title>Genome assembly of Marinobacter sp. AK21.</title>
        <authorList>
            <person name="Khatri I."/>
            <person name="Kumar R."/>
            <person name="Vaidya B."/>
            <person name="Subramanian S."/>
            <person name="Pinnaka A."/>
        </authorList>
    </citation>
    <scope>NUCLEOTIDE SEQUENCE [LARGE SCALE GENOMIC DNA]</scope>
    <source>
        <strain evidence="2 3">AK21</strain>
    </source>
</reference>
<keyword evidence="1" id="KW-1133">Transmembrane helix</keyword>
<name>A0A072N3W8_9GAMM</name>
<keyword evidence="1" id="KW-0472">Membrane</keyword>
<comment type="caution">
    <text evidence="2">The sequence shown here is derived from an EMBL/GenBank/DDBJ whole genome shotgun (WGS) entry which is preliminary data.</text>
</comment>
<dbReference type="Proteomes" id="UP000035057">
    <property type="component" value="Unassembled WGS sequence"/>
</dbReference>
<proteinExistence type="predicted"/>
<dbReference type="EMBL" id="ANIE01000003">
    <property type="protein sequence ID" value="KEF32424.1"/>
    <property type="molecule type" value="Genomic_DNA"/>
</dbReference>
<sequence>MLSRCSMVPPIESVSDIFIRILVFFYPISPSATLILINI</sequence>
<accession>A0A072N3W8</accession>
<evidence type="ECO:0000313" key="2">
    <source>
        <dbReference type="EMBL" id="KEF32424.1"/>
    </source>
</evidence>
<gene>
    <name evidence="2" type="ORF">D777_01058</name>
</gene>
<protein>
    <submittedName>
        <fullName evidence="2">Uncharacterized protein</fullName>
    </submittedName>
</protein>
<evidence type="ECO:0000256" key="1">
    <source>
        <dbReference type="SAM" id="Phobius"/>
    </source>
</evidence>
<evidence type="ECO:0000313" key="3">
    <source>
        <dbReference type="Proteomes" id="UP000035057"/>
    </source>
</evidence>
<feature type="transmembrane region" description="Helical" evidence="1">
    <location>
        <begin position="17"/>
        <end position="37"/>
    </location>
</feature>
<dbReference type="AlphaFoldDB" id="A0A072N3W8"/>
<keyword evidence="1" id="KW-0812">Transmembrane</keyword>